<gene>
    <name evidence="1" type="ORF">UABAM_03017</name>
</gene>
<dbReference type="AlphaFoldDB" id="A0A5S9ING3"/>
<accession>A0A5S9ING3</accession>
<organism evidence="1 2">
    <name type="scientific">Uabimicrobium amorphum</name>
    <dbReference type="NCBI Taxonomy" id="2596890"/>
    <lineage>
        <taxon>Bacteria</taxon>
        <taxon>Pseudomonadati</taxon>
        <taxon>Planctomycetota</taxon>
        <taxon>Candidatus Uabimicrobiia</taxon>
        <taxon>Candidatus Uabimicrobiales</taxon>
        <taxon>Candidatus Uabimicrobiaceae</taxon>
        <taxon>Candidatus Uabimicrobium</taxon>
    </lineage>
</organism>
<protein>
    <submittedName>
        <fullName evidence="1">Uncharacterized protein</fullName>
    </submittedName>
</protein>
<proteinExistence type="predicted"/>
<dbReference type="EMBL" id="AP019860">
    <property type="protein sequence ID" value="BBM84656.1"/>
    <property type="molecule type" value="Genomic_DNA"/>
</dbReference>
<dbReference type="Proteomes" id="UP000326354">
    <property type="component" value="Chromosome"/>
</dbReference>
<reference evidence="1 2" key="1">
    <citation type="submission" date="2019-08" db="EMBL/GenBank/DDBJ databases">
        <title>Complete genome sequence of Candidatus Uab amorphum.</title>
        <authorList>
            <person name="Shiratori T."/>
            <person name="Suzuki S."/>
            <person name="Kakizawa Y."/>
            <person name="Ishida K."/>
        </authorList>
    </citation>
    <scope>NUCLEOTIDE SEQUENCE [LARGE SCALE GENOMIC DNA]</scope>
    <source>
        <strain evidence="1 2">SRT547</strain>
    </source>
</reference>
<keyword evidence="2" id="KW-1185">Reference proteome</keyword>
<evidence type="ECO:0000313" key="2">
    <source>
        <dbReference type="Proteomes" id="UP000326354"/>
    </source>
</evidence>
<dbReference type="RefSeq" id="WP_151968796.1">
    <property type="nucleotide sequence ID" value="NZ_AP019860.1"/>
</dbReference>
<name>A0A5S9ING3_UABAM</name>
<evidence type="ECO:0000313" key="1">
    <source>
        <dbReference type="EMBL" id="BBM84656.1"/>
    </source>
</evidence>
<sequence length="328" mass="36627">MLSKSIKQIIIVSLLAFVSLIAEQNHQYLFQGGASYSSDGTTVWANVAYDGHEVEDALITVGGIKLKYHDKQKMYTAKLDHLQEGSSLEVVAQNAQGEVFFSRTSQIPALVALNQLAMRSDGNFLVSWAPATDATLLQVNYKNLDKHTAEGCGDFDVLLPSRHTQVLIPAHKIINGKSSFSVCALGGDVHLAYSEKKQSYFVTKTIDSRIHHIFEAQQIENAQDAPGTPLEEVSEWHDTKKGVKIHFRAYNPLQILEDGKLHLHIKLKNNRVAIALIVINGEMVWFEKRIHKSKNKTYTITRDVPMGAQVILGTEACKIYAFNYYTAK</sequence>
<dbReference type="KEGG" id="uam:UABAM_03017"/>